<dbReference type="Proteomes" id="UP000799324">
    <property type="component" value="Unassembled WGS sequence"/>
</dbReference>
<evidence type="ECO:0000313" key="2">
    <source>
        <dbReference type="Proteomes" id="UP000799324"/>
    </source>
</evidence>
<gene>
    <name evidence="1" type="ORF">K491DRAFT_21156</name>
</gene>
<keyword evidence="2" id="KW-1185">Reference proteome</keyword>
<evidence type="ECO:0000313" key="1">
    <source>
        <dbReference type="EMBL" id="KAF2653082.1"/>
    </source>
</evidence>
<protein>
    <submittedName>
        <fullName evidence="1">Uncharacterized protein</fullName>
    </submittedName>
</protein>
<organism evidence="1 2">
    <name type="scientific">Lophiostoma macrostomum CBS 122681</name>
    <dbReference type="NCBI Taxonomy" id="1314788"/>
    <lineage>
        <taxon>Eukaryota</taxon>
        <taxon>Fungi</taxon>
        <taxon>Dikarya</taxon>
        <taxon>Ascomycota</taxon>
        <taxon>Pezizomycotina</taxon>
        <taxon>Dothideomycetes</taxon>
        <taxon>Pleosporomycetidae</taxon>
        <taxon>Pleosporales</taxon>
        <taxon>Lophiostomataceae</taxon>
        <taxon>Lophiostoma</taxon>
    </lineage>
</organism>
<accession>A0A6A6T032</accession>
<dbReference type="AlphaFoldDB" id="A0A6A6T032"/>
<sequence length="200" mass="22152">MTAAAFEICSVHMQGTDSTSSFTHASTGCSVCCLTYEHPYFTPRPSSENSQAGVNCILCVAFLPCVMNTHRLPLGTALGLLLFDYSPLVQHISKKKCSINVTPYLHVLIRSRSHFYISPAFTQGVSLSSVLAHFKACRPCVPKNYLDTKRPVLCFVPLIGRLWFPVHSTDPRSLDTRTSRLGLYHRSAKKKELADESNGN</sequence>
<reference evidence="1" key="1">
    <citation type="journal article" date="2020" name="Stud. Mycol.">
        <title>101 Dothideomycetes genomes: a test case for predicting lifestyles and emergence of pathogens.</title>
        <authorList>
            <person name="Haridas S."/>
            <person name="Albert R."/>
            <person name="Binder M."/>
            <person name="Bloem J."/>
            <person name="Labutti K."/>
            <person name="Salamov A."/>
            <person name="Andreopoulos B."/>
            <person name="Baker S."/>
            <person name="Barry K."/>
            <person name="Bills G."/>
            <person name="Bluhm B."/>
            <person name="Cannon C."/>
            <person name="Castanera R."/>
            <person name="Culley D."/>
            <person name="Daum C."/>
            <person name="Ezra D."/>
            <person name="Gonzalez J."/>
            <person name="Henrissat B."/>
            <person name="Kuo A."/>
            <person name="Liang C."/>
            <person name="Lipzen A."/>
            <person name="Lutzoni F."/>
            <person name="Magnuson J."/>
            <person name="Mondo S."/>
            <person name="Nolan M."/>
            <person name="Ohm R."/>
            <person name="Pangilinan J."/>
            <person name="Park H.-J."/>
            <person name="Ramirez L."/>
            <person name="Alfaro M."/>
            <person name="Sun H."/>
            <person name="Tritt A."/>
            <person name="Yoshinaga Y."/>
            <person name="Zwiers L.-H."/>
            <person name="Turgeon B."/>
            <person name="Goodwin S."/>
            <person name="Spatafora J."/>
            <person name="Crous P."/>
            <person name="Grigoriev I."/>
        </authorList>
    </citation>
    <scope>NUCLEOTIDE SEQUENCE</scope>
    <source>
        <strain evidence="1">CBS 122681</strain>
    </source>
</reference>
<dbReference type="EMBL" id="MU004387">
    <property type="protein sequence ID" value="KAF2653082.1"/>
    <property type="molecule type" value="Genomic_DNA"/>
</dbReference>
<name>A0A6A6T032_9PLEO</name>
<proteinExistence type="predicted"/>